<keyword evidence="3" id="KW-0732">Signal</keyword>
<evidence type="ECO:0000256" key="4">
    <source>
        <dbReference type="SAM" id="MobiDB-lite"/>
    </source>
</evidence>
<feature type="non-terminal residue" evidence="6">
    <location>
        <position position="701"/>
    </location>
</feature>
<dbReference type="GO" id="GO:0005576">
    <property type="term" value="C:extracellular region"/>
    <property type="evidence" value="ECO:0007669"/>
    <property type="project" value="UniProtKB-SubCell"/>
</dbReference>
<dbReference type="InterPro" id="IPR055372">
    <property type="entry name" value="CBM96"/>
</dbReference>
<accession>A0A4R4W9R9</accession>
<dbReference type="NCBIfam" id="NF033679">
    <property type="entry name" value="DNRLRE_dom"/>
    <property type="match status" value="1"/>
</dbReference>
<protein>
    <submittedName>
        <fullName evidence="6">DNRLRE domain-containing protein</fullName>
    </submittedName>
</protein>
<comment type="subcellular location">
    <subcellularLocation>
        <location evidence="1">Secreted</location>
    </subcellularLocation>
</comment>
<evidence type="ECO:0000259" key="5">
    <source>
        <dbReference type="Pfam" id="PF24517"/>
    </source>
</evidence>
<feature type="region of interest" description="Disordered" evidence="4">
    <location>
        <begin position="418"/>
        <end position="456"/>
    </location>
</feature>
<proteinExistence type="predicted"/>
<evidence type="ECO:0000256" key="3">
    <source>
        <dbReference type="ARBA" id="ARBA00022729"/>
    </source>
</evidence>
<evidence type="ECO:0000256" key="1">
    <source>
        <dbReference type="ARBA" id="ARBA00004613"/>
    </source>
</evidence>
<dbReference type="Pfam" id="PF24517">
    <property type="entry name" value="CBM96"/>
    <property type="match status" value="1"/>
</dbReference>
<dbReference type="AlphaFoldDB" id="A0A4R4W9R9"/>
<keyword evidence="2" id="KW-0964">Secreted</keyword>
<dbReference type="Proteomes" id="UP000294543">
    <property type="component" value="Unassembled WGS sequence"/>
</dbReference>
<dbReference type="RefSeq" id="WP_132517061.1">
    <property type="nucleotide sequence ID" value="NZ_SMKP01000193.1"/>
</dbReference>
<evidence type="ECO:0000313" key="7">
    <source>
        <dbReference type="Proteomes" id="UP000294543"/>
    </source>
</evidence>
<gene>
    <name evidence="6" type="ORF">E1294_43060</name>
</gene>
<organism evidence="6 7">
    <name type="scientific">Nonomuraea diastatica</name>
    <dbReference type="NCBI Taxonomy" id="1848329"/>
    <lineage>
        <taxon>Bacteria</taxon>
        <taxon>Bacillati</taxon>
        <taxon>Actinomycetota</taxon>
        <taxon>Actinomycetes</taxon>
        <taxon>Streptosporangiales</taxon>
        <taxon>Streptosporangiaceae</taxon>
        <taxon>Nonomuraea</taxon>
    </lineage>
</organism>
<sequence length="701" mass="72713">MVAEMRVPSQARTATSAAAVKQGKAVEVADETTATSITYAQPDGKTFKTEVTTGPVRARHGGGWVPIDTTLAEQGGTLRPKILAEGALVEFSAGGMDPFVKMSADGKSYALRWPTPLPKPTVKGSVATYTDAAGVGADLVVTALPSGFRHEVVLRQRPSKPLELRIGVEDEGLALTEGKDGRLLLKGEDKKLVAAGTRPIVSDGGAKDRPASVKHGEASSDVVTKDGRSELVVKPDQAFLTDAGTIYPVRVAAAVTLPVNADVEVTSDNDADFPGDPTAAYTMAGTRTGGFKHRVHLKFDTPNLTGSTVTDAKLTMNTIDAQNCGAALANGIQVARLTGTWDPDNLHWANKPAFITEDASTNFKGVNQDCATWPDSMDWNVTGIAQDWAAGAADHGLVLKSPGEANINNYRVYTSAENTDEFGSPPKLTLTTSGPASAPTVSAPAITPAQTENGTTVTTSLTPQLAATVADPVGGNLTGEFEVEHDPAATGQGTGQIWAGVSPEVVSGGQASVSVPSSMLTDGWKIRWRARAANAAASTTSAWSDWQTATVDVPNPAVGAFQVTPSQAVNGGTVATSLTPALQTTVTDPAAQPVRAEFELEHDPAATGQGTGQIWASAIDNVASGTQATATVPEGKLADGWKARWRVRAINTATAVGSPWSDWQPLTIDVPDPVSEPAVNALQVTPSQQVDGATVTPTLTP</sequence>
<reference evidence="6 7" key="1">
    <citation type="submission" date="2019-03" db="EMBL/GenBank/DDBJ databases">
        <title>Draft genome sequences of novel Actinobacteria.</title>
        <authorList>
            <person name="Sahin N."/>
            <person name="Ay H."/>
            <person name="Saygin H."/>
        </authorList>
    </citation>
    <scope>NUCLEOTIDE SEQUENCE [LARGE SCALE GENOMIC DNA]</scope>
    <source>
        <strain evidence="6 7">KC712</strain>
    </source>
</reference>
<comment type="caution">
    <text evidence="6">The sequence shown here is derived from an EMBL/GenBank/DDBJ whole genome shotgun (WGS) entry which is preliminary data.</text>
</comment>
<keyword evidence="7" id="KW-1185">Reference proteome</keyword>
<evidence type="ECO:0000313" key="6">
    <source>
        <dbReference type="EMBL" id="TDD12913.1"/>
    </source>
</evidence>
<feature type="domain" description="Carbohydrate-binding module family 96" evidence="5">
    <location>
        <begin position="255"/>
        <end position="431"/>
    </location>
</feature>
<dbReference type="OrthoDB" id="3543639at2"/>
<dbReference type="EMBL" id="SMKP01000193">
    <property type="protein sequence ID" value="TDD12913.1"/>
    <property type="molecule type" value="Genomic_DNA"/>
</dbReference>
<name>A0A4R4W9R9_9ACTN</name>
<evidence type="ECO:0000256" key="2">
    <source>
        <dbReference type="ARBA" id="ARBA00022525"/>
    </source>
</evidence>